<gene>
    <name evidence="1" type="ORF">FRZ32_07960</name>
</gene>
<dbReference type="AlphaFoldDB" id="A0A5C6TTQ4"/>
<sequence length="123" mass="12829">MSLTVHRRMFVGGLWLALATVFAFALDPYSGSAVHETPGSAFSFFTSDVSLGPNRAPAPEKFVRASIAPDPAIDAHHQAALPARAATMPAPATRAREAAILPGASPPTWFIGGLVNARAPPRA</sequence>
<accession>A0A5C6TTQ4</accession>
<dbReference type="EMBL" id="VOQQ01000001">
    <property type="protein sequence ID" value="TXC63599.1"/>
    <property type="molecule type" value="Genomic_DNA"/>
</dbReference>
<reference evidence="1 2" key="1">
    <citation type="journal article" date="2015" name="J. Microbiol.">
        <title>Sphingosinicella ginsenosidimutans sp. nov., with ginsenoside converting activity.</title>
        <authorList>
            <person name="Kim J.K."/>
            <person name="Kang M.S."/>
            <person name="Park S.C."/>
            <person name="Kim K.M."/>
            <person name="Choi K."/>
            <person name="Yoon M.H."/>
            <person name="Im W.T."/>
        </authorList>
    </citation>
    <scope>NUCLEOTIDE SEQUENCE [LARGE SCALE GENOMIC DNA]</scope>
    <source>
        <strain evidence="1 2">BS-11</strain>
    </source>
</reference>
<proteinExistence type="predicted"/>
<evidence type="ECO:0000313" key="2">
    <source>
        <dbReference type="Proteomes" id="UP000321249"/>
    </source>
</evidence>
<dbReference type="Proteomes" id="UP000321249">
    <property type="component" value="Unassembled WGS sequence"/>
</dbReference>
<dbReference type="RefSeq" id="WP_147043005.1">
    <property type="nucleotide sequence ID" value="NZ_BAABIR010000003.1"/>
</dbReference>
<keyword evidence="2" id="KW-1185">Reference proteome</keyword>
<protein>
    <submittedName>
        <fullName evidence="1">Uncharacterized protein</fullName>
    </submittedName>
</protein>
<name>A0A5C6TTQ4_9SPHN</name>
<organism evidence="1 2">
    <name type="scientific">Allosphingosinicella ginsenosidimutans</name>
    <dbReference type="NCBI Taxonomy" id="1176539"/>
    <lineage>
        <taxon>Bacteria</taxon>
        <taxon>Pseudomonadati</taxon>
        <taxon>Pseudomonadota</taxon>
        <taxon>Alphaproteobacteria</taxon>
        <taxon>Sphingomonadales</taxon>
        <taxon>Sphingomonadaceae</taxon>
        <taxon>Allosphingosinicella</taxon>
    </lineage>
</organism>
<comment type="caution">
    <text evidence="1">The sequence shown here is derived from an EMBL/GenBank/DDBJ whole genome shotgun (WGS) entry which is preliminary data.</text>
</comment>
<evidence type="ECO:0000313" key="1">
    <source>
        <dbReference type="EMBL" id="TXC63599.1"/>
    </source>
</evidence>